<evidence type="ECO:0000313" key="3">
    <source>
        <dbReference type="Proteomes" id="UP000663828"/>
    </source>
</evidence>
<accession>A0A814BMI7</accession>
<evidence type="ECO:0000313" key="2">
    <source>
        <dbReference type="EMBL" id="CAF1498066.1"/>
    </source>
</evidence>
<sequence length="346" mass="41009">MHKNAMILNCPTPLMKLIYKQAQKMRQPYRNPPWMAKSEVSQLIKKQSNIRKRKQTSQLKHAANKTVQQTSSPLKKILYRMNTRRHILRNLTTLAKFEPMSPRKIYYINCFTRYDILGELINLVKQKMEFVLETKYDKINGCPKLIQVLFVHKLVLHIILVETLYLPELDFCLHHQIRCLFSVILLPSNEIQSWNDIKSDLRYFLNCSLFTRCQIEKLQVTNIKQKFEAWFEEKFIDIRLSAPSDGWMLEEAVGFLFRQYFDTTLSHSRDWNIGLFAHFNTECDPKYVGLSPDVICLLKNNKRRSVLCQHVIHECIAVRKITAVLQNNCTRKHAENHLIKYYGKFK</sequence>
<organism evidence="1 3">
    <name type="scientific">Adineta ricciae</name>
    <name type="common">Rotifer</name>
    <dbReference type="NCBI Taxonomy" id="249248"/>
    <lineage>
        <taxon>Eukaryota</taxon>
        <taxon>Metazoa</taxon>
        <taxon>Spiralia</taxon>
        <taxon>Gnathifera</taxon>
        <taxon>Rotifera</taxon>
        <taxon>Eurotatoria</taxon>
        <taxon>Bdelloidea</taxon>
        <taxon>Adinetida</taxon>
        <taxon>Adinetidae</taxon>
        <taxon>Adineta</taxon>
    </lineage>
</organism>
<dbReference type="Proteomes" id="UP000663852">
    <property type="component" value="Unassembled WGS sequence"/>
</dbReference>
<keyword evidence="3" id="KW-1185">Reference proteome</keyword>
<reference evidence="1" key="1">
    <citation type="submission" date="2021-02" db="EMBL/GenBank/DDBJ databases">
        <authorList>
            <person name="Nowell W R."/>
        </authorList>
    </citation>
    <scope>NUCLEOTIDE SEQUENCE</scope>
</reference>
<dbReference type="EMBL" id="CAJNOJ010000620">
    <property type="protein sequence ID" value="CAF1498066.1"/>
    <property type="molecule type" value="Genomic_DNA"/>
</dbReference>
<dbReference type="AlphaFoldDB" id="A0A814BMI7"/>
<dbReference type="EMBL" id="CAJNOR010000499">
    <property type="protein sequence ID" value="CAF0931879.1"/>
    <property type="molecule type" value="Genomic_DNA"/>
</dbReference>
<evidence type="ECO:0000313" key="1">
    <source>
        <dbReference type="EMBL" id="CAF0931879.1"/>
    </source>
</evidence>
<dbReference type="OrthoDB" id="9973937at2759"/>
<comment type="caution">
    <text evidence="1">The sequence shown here is derived from an EMBL/GenBank/DDBJ whole genome shotgun (WGS) entry which is preliminary data.</text>
</comment>
<dbReference type="Proteomes" id="UP000663828">
    <property type="component" value="Unassembled WGS sequence"/>
</dbReference>
<protein>
    <submittedName>
        <fullName evidence="1">Uncharacterized protein</fullName>
    </submittedName>
</protein>
<gene>
    <name evidence="2" type="ORF">EDS130_LOCUS42452</name>
    <name evidence="1" type="ORF">XAT740_LOCUS9626</name>
</gene>
<name>A0A814BMI7_ADIRI</name>
<proteinExistence type="predicted"/>